<organism evidence="2 3">
    <name type="scientific">Rhizorhabdus wittichii</name>
    <dbReference type="NCBI Taxonomy" id="160791"/>
    <lineage>
        <taxon>Bacteria</taxon>
        <taxon>Pseudomonadati</taxon>
        <taxon>Pseudomonadota</taxon>
        <taxon>Alphaproteobacteria</taxon>
        <taxon>Sphingomonadales</taxon>
        <taxon>Sphingomonadaceae</taxon>
        <taxon>Rhizorhabdus</taxon>
    </lineage>
</organism>
<dbReference type="EMBL" id="CP059319">
    <property type="protein sequence ID" value="QTH20233.1"/>
    <property type="molecule type" value="Genomic_DNA"/>
</dbReference>
<proteinExistence type="predicted"/>
<dbReference type="Pfam" id="PF11149">
    <property type="entry name" value="DUF2924"/>
    <property type="match status" value="1"/>
</dbReference>
<accession>A0A975HCG2</accession>
<dbReference type="AlphaFoldDB" id="A0A975HCG2"/>
<evidence type="ECO:0000313" key="3">
    <source>
        <dbReference type="Proteomes" id="UP000664914"/>
    </source>
</evidence>
<reference evidence="2" key="2">
    <citation type="submission" date="2021-04" db="EMBL/GenBank/DDBJ databases">
        <title>Isolation and genomic analysis of the ibuprofen-degrading bacterium Sphingomonas strain MPO218.</title>
        <authorList>
            <person name="Aulestia M."/>
            <person name="Flores A."/>
            <person name="Mangas E.L."/>
            <person name="Perez-Pulido A.J."/>
            <person name="Santero E."/>
            <person name="Camacho E.M."/>
        </authorList>
    </citation>
    <scope>NUCLEOTIDE SEQUENCE</scope>
    <source>
        <strain evidence="2">MPO218</strain>
    </source>
</reference>
<protein>
    <submittedName>
        <fullName evidence="2">DUF2924 domain-containing protein</fullName>
    </submittedName>
</protein>
<evidence type="ECO:0000313" key="1">
    <source>
        <dbReference type="EMBL" id="QTH20142.1"/>
    </source>
</evidence>
<name>A0A975HCG2_9SPHN</name>
<dbReference type="Proteomes" id="UP000664914">
    <property type="component" value="Chromosome"/>
</dbReference>
<dbReference type="RefSeq" id="WP_208631976.1">
    <property type="nucleotide sequence ID" value="NZ_CP059319.1"/>
</dbReference>
<evidence type="ECO:0000313" key="2">
    <source>
        <dbReference type="EMBL" id="QTH20233.1"/>
    </source>
</evidence>
<gene>
    <name evidence="1" type="ORF">HRJ34_17485</name>
    <name evidence="2" type="ORF">HRJ34_18030</name>
</gene>
<sequence length="138" mass="15388">MSKTDKQLTALTTMSSAQLREEWLRAGAAEPPSVSDALLKRLLAHRLQERRHGGLPAAVLRELQRASSKEAETIKPTAEVRPGTRFVREWNSQIISVEALEKGFLWNDRHYPSLSAIAREVTGAHWSGPRFFGVASRG</sequence>
<dbReference type="InterPro" id="IPR021322">
    <property type="entry name" value="DUF2924"/>
</dbReference>
<reference evidence="2" key="1">
    <citation type="submission" date="2020-07" db="EMBL/GenBank/DDBJ databases">
        <authorList>
            <person name="Camacho E."/>
        </authorList>
    </citation>
    <scope>NUCLEOTIDE SEQUENCE</scope>
    <source>
        <strain evidence="2">MPO218</strain>
    </source>
</reference>
<dbReference type="EMBL" id="CP059319">
    <property type="protein sequence ID" value="QTH20142.1"/>
    <property type="molecule type" value="Genomic_DNA"/>
</dbReference>